<dbReference type="AlphaFoldDB" id="A0A1C4F0Y2"/>
<evidence type="ECO:0000313" key="3">
    <source>
        <dbReference type="Proteomes" id="UP000242818"/>
    </source>
</evidence>
<keyword evidence="3" id="KW-1185">Reference proteome</keyword>
<dbReference type="Proteomes" id="UP000242818">
    <property type="component" value="Unassembled WGS sequence"/>
</dbReference>
<dbReference type="InterPro" id="IPR007621">
    <property type="entry name" value="TPM_dom"/>
</dbReference>
<feature type="domain" description="TPM" evidence="1">
    <location>
        <begin position="9"/>
        <end position="127"/>
    </location>
</feature>
<evidence type="ECO:0000313" key="2">
    <source>
        <dbReference type="EMBL" id="SCC49550.1"/>
    </source>
</evidence>
<dbReference type="STRING" id="1335309.GA0116948_1117"/>
<name>A0A1C4F0Y2_9BACT</name>
<gene>
    <name evidence="2" type="ORF">GA0116948_1117</name>
</gene>
<accession>A0A1C4F0Y2</accession>
<dbReference type="Pfam" id="PF04536">
    <property type="entry name" value="TPM_phosphatase"/>
    <property type="match status" value="1"/>
</dbReference>
<dbReference type="RefSeq" id="WP_089713580.1">
    <property type="nucleotide sequence ID" value="NZ_FMAR01000011.1"/>
</dbReference>
<sequence length="151" mass="17065">MGLFSFKKKEFFTEPEKARLIQAIRQAERLTSGEIRLYIESRCAYVDPLDRAKEVFGPMGMANTRLQNGVLLYVALLDKQFAILGDSGIHQKVGQEFWQAAAGKLKEHFSRGQVVEGLEACILEIGQSLRLHFPHLAEDENELPDDIVFGK</sequence>
<dbReference type="OrthoDB" id="9786161at2"/>
<proteinExistence type="predicted"/>
<dbReference type="EMBL" id="FMAR01000011">
    <property type="protein sequence ID" value="SCC49550.1"/>
    <property type="molecule type" value="Genomic_DNA"/>
</dbReference>
<organism evidence="2 3">
    <name type="scientific">Chitinophaga costaii</name>
    <dbReference type="NCBI Taxonomy" id="1335309"/>
    <lineage>
        <taxon>Bacteria</taxon>
        <taxon>Pseudomonadati</taxon>
        <taxon>Bacteroidota</taxon>
        <taxon>Chitinophagia</taxon>
        <taxon>Chitinophagales</taxon>
        <taxon>Chitinophagaceae</taxon>
        <taxon>Chitinophaga</taxon>
    </lineage>
</organism>
<dbReference type="PANTHER" id="PTHR30373:SF8">
    <property type="entry name" value="BLL7265 PROTEIN"/>
    <property type="match status" value="1"/>
</dbReference>
<evidence type="ECO:0000259" key="1">
    <source>
        <dbReference type="Pfam" id="PF04536"/>
    </source>
</evidence>
<dbReference type="Gene3D" id="3.10.310.50">
    <property type="match status" value="1"/>
</dbReference>
<dbReference type="PANTHER" id="PTHR30373">
    <property type="entry name" value="UPF0603 PROTEIN YGCG"/>
    <property type="match status" value="1"/>
</dbReference>
<reference evidence="2 3" key="1">
    <citation type="submission" date="2016-08" db="EMBL/GenBank/DDBJ databases">
        <authorList>
            <person name="Seilhamer J.J."/>
        </authorList>
    </citation>
    <scope>NUCLEOTIDE SEQUENCE [LARGE SCALE GENOMIC DNA]</scope>
    <source>
        <strain evidence="2 3">A37T2</strain>
    </source>
</reference>
<protein>
    <submittedName>
        <fullName evidence="2">TLP18.3, Psb32 and MOLO-1 founding protein of phosphatase</fullName>
    </submittedName>
</protein>